<proteinExistence type="inferred from homology"/>
<feature type="compositionally biased region" description="Pro residues" evidence="5">
    <location>
        <begin position="20"/>
        <end position="36"/>
    </location>
</feature>
<organism evidence="6 7">
    <name type="scientific">Actinoalloteichus caeruleus DSM 43889</name>
    <dbReference type="NCBI Taxonomy" id="1120930"/>
    <lineage>
        <taxon>Bacteria</taxon>
        <taxon>Bacillati</taxon>
        <taxon>Actinomycetota</taxon>
        <taxon>Actinomycetes</taxon>
        <taxon>Pseudonocardiales</taxon>
        <taxon>Pseudonocardiaceae</taxon>
        <taxon>Actinoalloteichus</taxon>
        <taxon>Actinoalloteichus cyanogriseus</taxon>
    </lineage>
</organism>
<comment type="similarity">
    <text evidence="2">Belongs to the EspG family.</text>
</comment>
<name>A0ABT1JIT4_ACTCY</name>
<keyword evidence="3" id="KW-0963">Cytoplasm</keyword>
<reference evidence="6 7" key="1">
    <citation type="submission" date="2022-06" db="EMBL/GenBank/DDBJ databases">
        <title>Genomic Encyclopedia of Type Strains, Phase I: the one thousand microbial genomes (KMG-I) project.</title>
        <authorList>
            <person name="Kyrpides N."/>
        </authorList>
    </citation>
    <scope>NUCLEOTIDE SEQUENCE [LARGE SCALE GENOMIC DNA]</scope>
    <source>
        <strain evidence="6 7">DSM 43889</strain>
    </source>
</reference>
<comment type="caution">
    <text evidence="6">The sequence shown here is derived from an EMBL/GenBank/DDBJ whole genome shotgun (WGS) entry which is preliminary data.</text>
</comment>
<evidence type="ECO:0000256" key="3">
    <source>
        <dbReference type="ARBA" id="ARBA00022490"/>
    </source>
</evidence>
<dbReference type="EMBL" id="AUBJ02000001">
    <property type="protein sequence ID" value="MCP2332425.1"/>
    <property type="molecule type" value="Genomic_DNA"/>
</dbReference>
<dbReference type="Proteomes" id="UP000791080">
    <property type="component" value="Unassembled WGS sequence"/>
</dbReference>
<accession>A0ABT1JIT4</accession>
<evidence type="ECO:0000256" key="2">
    <source>
        <dbReference type="ARBA" id="ARBA00006411"/>
    </source>
</evidence>
<protein>
    <submittedName>
        <fullName evidence="6">EspG family protein</fullName>
    </submittedName>
</protein>
<evidence type="ECO:0000256" key="1">
    <source>
        <dbReference type="ARBA" id="ARBA00004496"/>
    </source>
</evidence>
<keyword evidence="7" id="KW-1185">Reference proteome</keyword>
<dbReference type="Pfam" id="PF14011">
    <property type="entry name" value="ESX-1_EspG"/>
    <property type="match status" value="1"/>
</dbReference>
<feature type="region of interest" description="Disordered" evidence="5">
    <location>
        <begin position="1"/>
        <end position="44"/>
    </location>
</feature>
<evidence type="ECO:0000313" key="7">
    <source>
        <dbReference type="Proteomes" id="UP000791080"/>
    </source>
</evidence>
<keyword evidence="4" id="KW-0143">Chaperone</keyword>
<comment type="subcellular location">
    <subcellularLocation>
        <location evidence="1">Cytoplasm</location>
    </subcellularLocation>
</comment>
<feature type="region of interest" description="Disordered" evidence="5">
    <location>
        <begin position="191"/>
        <end position="212"/>
    </location>
</feature>
<evidence type="ECO:0000256" key="4">
    <source>
        <dbReference type="ARBA" id="ARBA00023186"/>
    </source>
</evidence>
<dbReference type="InterPro" id="IPR025734">
    <property type="entry name" value="EspG"/>
</dbReference>
<gene>
    <name evidence="6" type="ORF">G443_002695</name>
</gene>
<evidence type="ECO:0000256" key="5">
    <source>
        <dbReference type="SAM" id="MobiDB-lite"/>
    </source>
</evidence>
<sequence>MVFGVDKGIRAKGTGHALPAPGPVGPPPGLGPPTEPPRPDQPKRLTMSFSFRLTAQQYDILWEDGGLGRHPYPLRVRSHGETMDERAEIRRRVYNQLAASGLGDGIRANTEVEDALLMMARPPLAVDMIWMTDLKEQGGHQALLVAGNGEVGYRVRGELGGGIRVEEIRASSLVYSALALLPEAPAASIPSVTLPMPAAEPRPAPTGRHRRDDEIDEDHSFLEQDRPRAAGAQSSAVRTLERVFEKPRLRTGQIGITVRDRLGRTTKAPLIQWSDTEDGRIVNQVSESPNGRVANFFGADHRRFAQKLGEAITALREGR</sequence>
<evidence type="ECO:0000313" key="6">
    <source>
        <dbReference type="EMBL" id="MCP2332425.1"/>
    </source>
</evidence>